<dbReference type="GO" id="GO:0019005">
    <property type="term" value="C:SCF ubiquitin ligase complex"/>
    <property type="evidence" value="ECO:0007669"/>
    <property type="project" value="TreeGrafter"/>
</dbReference>
<dbReference type="Proteomes" id="UP001140206">
    <property type="component" value="Chromosome 1"/>
</dbReference>
<dbReference type="AlphaFoldDB" id="A0AAV8DC22"/>
<organism evidence="2 4">
    <name type="scientific">Rhynchospora pubera</name>
    <dbReference type="NCBI Taxonomy" id="906938"/>
    <lineage>
        <taxon>Eukaryota</taxon>
        <taxon>Viridiplantae</taxon>
        <taxon>Streptophyta</taxon>
        <taxon>Embryophyta</taxon>
        <taxon>Tracheophyta</taxon>
        <taxon>Spermatophyta</taxon>
        <taxon>Magnoliopsida</taxon>
        <taxon>Liliopsida</taxon>
        <taxon>Poales</taxon>
        <taxon>Cyperaceae</taxon>
        <taxon>Cyperoideae</taxon>
        <taxon>Rhynchosporeae</taxon>
        <taxon>Rhynchospora</taxon>
    </lineage>
</organism>
<dbReference type="EMBL" id="JAMFTS010000004">
    <property type="protein sequence ID" value="KAJ4764187.1"/>
    <property type="molecule type" value="Genomic_DNA"/>
</dbReference>
<evidence type="ECO:0000313" key="2">
    <source>
        <dbReference type="EMBL" id="KAJ4764187.1"/>
    </source>
</evidence>
<comment type="caution">
    <text evidence="2">The sequence shown here is derived from an EMBL/GenBank/DDBJ whole genome shotgun (WGS) entry which is preliminary data.</text>
</comment>
<dbReference type="SUPFAM" id="SSF81383">
    <property type="entry name" value="F-box domain"/>
    <property type="match status" value="1"/>
</dbReference>
<name>A0AAV8DC22_9POAL</name>
<keyword evidence="4" id="KW-1185">Reference proteome</keyword>
<dbReference type="InterPro" id="IPR036047">
    <property type="entry name" value="F-box-like_dom_sf"/>
</dbReference>
<sequence length="289" mass="33050">MSPTTNESLEPLMDARELSFVAPKVKNETNISEGKTYGFIPLPEIVGFILLLLEARDVCSLGSCSKVLHSICNSDYVWKELYRRRWPQQFINTRNLLESCTDDGVIYGTQSSGHARFLSVHSQGWKALYIKRHREMASIISSYLAFVDTWIIRKYLDVVQFLNAVKYLNSMELSFEDVCYVIFSTKLSVHANLIGLQYSITFLGVENKDVKEAVVSRGVAEREVRLKWFKRVKYFDQLRVPAHRCYLTCSIGKIAMDKEVVAFLSRGRTTNVRVLRIGTLPDQGIKQAT</sequence>
<dbReference type="InterPro" id="IPR039588">
    <property type="entry name" value="FBXO4"/>
</dbReference>
<dbReference type="GO" id="GO:0000209">
    <property type="term" value="P:protein polyubiquitination"/>
    <property type="evidence" value="ECO:0007669"/>
    <property type="project" value="TreeGrafter"/>
</dbReference>
<evidence type="ECO:0000259" key="1">
    <source>
        <dbReference type="Pfam" id="PF12937"/>
    </source>
</evidence>
<dbReference type="PANTHER" id="PTHR16008">
    <property type="entry name" value="F-BOX ONLY PROTEIN 4"/>
    <property type="match status" value="1"/>
</dbReference>
<protein>
    <submittedName>
        <fullName evidence="2">F-box-like protein</fullName>
    </submittedName>
</protein>
<dbReference type="InterPro" id="IPR001810">
    <property type="entry name" value="F-box_dom"/>
</dbReference>
<proteinExistence type="predicted"/>
<gene>
    <name evidence="3" type="ORF">LUZ62_029464</name>
    <name evidence="2" type="ORF">LUZ62_074562</name>
</gene>
<evidence type="ECO:0000313" key="4">
    <source>
        <dbReference type="Proteomes" id="UP001140206"/>
    </source>
</evidence>
<accession>A0AAV8DC22</accession>
<dbReference type="EMBL" id="JAMFTS010000001">
    <property type="protein sequence ID" value="KAJ4816898.1"/>
    <property type="molecule type" value="Genomic_DNA"/>
</dbReference>
<reference evidence="2" key="1">
    <citation type="submission" date="2022-08" db="EMBL/GenBank/DDBJ databases">
        <authorList>
            <person name="Marques A."/>
        </authorList>
    </citation>
    <scope>NUCLEOTIDE SEQUENCE</scope>
    <source>
        <strain evidence="2">RhyPub2mFocal</strain>
        <tissue evidence="2">Leaves</tissue>
    </source>
</reference>
<dbReference type="Pfam" id="PF12937">
    <property type="entry name" value="F-box-like"/>
    <property type="match status" value="1"/>
</dbReference>
<evidence type="ECO:0000313" key="3">
    <source>
        <dbReference type="EMBL" id="KAJ4816898.1"/>
    </source>
</evidence>
<dbReference type="Gene3D" id="1.20.1280.50">
    <property type="match status" value="1"/>
</dbReference>
<dbReference type="Proteomes" id="UP001140206">
    <property type="component" value="Chromosome 4"/>
</dbReference>
<feature type="domain" description="F-box" evidence="1">
    <location>
        <begin position="43"/>
        <end position="84"/>
    </location>
</feature>
<dbReference type="PANTHER" id="PTHR16008:SF4">
    <property type="entry name" value="F-BOX ONLY PROTEIN 4"/>
    <property type="match status" value="1"/>
</dbReference>
<dbReference type="GO" id="GO:0031146">
    <property type="term" value="P:SCF-dependent proteasomal ubiquitin-dependent protein catabolic process"/>
    <property type="evidence" value="ECO:0007669"/>
    <property type="project" value="InterPro"/>
</dbReference>